<proteinExistence type="predicted"/>
<evidence type="ECO:0000313" key="3">
    <source>
        <dbReference type="Proteomes" id="UP000698800"/>
    </source>
</evidence>
<dbReference type="EMBL" id="JAGHQL010000057">
    <property type="protein sequence ID" value="KAH0542269.1"/>
    <property type="molecule type" value="Genomic_DNA"/>
</dbReference>
<evidence type="ECO:0000313" key="2">
    <source>
        <dbReference type="EMBL" id="KAH0542269.1"/>
    </source>
</evidence>
<dbReference type="AlphaFoldDB" id="A0A9P8HYJ1"/>
<feature type="compositionally biased region" description="Polar residues" evidence="1">
    <location>
        <begin position="24"/>
        <end position="40"/>
    </location>
</feature>
<feature type="region of interest" description="Disordered" evidence="1">
    <location>
        <begin position="182"/>
        <end position="341"/>
    </location>
</feature>
<organism evidence="2 3">
    <name type="scientific">Glutinoglossum americanum</name>
    <dbReference type="NCBI Taxonomy" id="1670608"/>
    <lineage>
        <taxon>Eukaryota</taxon>
        <taxon>Fungi</taxon>
        <taxon>Dikarya</taxon>
        <taxon>Ascomycota</taxon>
        <taxon>Pezizomycotina</taxon>
        <taxon>Geoglossomycetes</taxon>
        <taxon>Geoglossales</taxon>
        <taxon>Geoglossaceae</taxon>
        <taxon>Glutinoglossum</taxon>
    </lineage>
</organism>
<evidence type="ECO:0000256" key="1">
    <source>
        <dbReference type="SAM" id="MobiDB-lite"/>
    </source>
</evidence>
<feature type="region of interest" description="Disordered" evidence="1">
    <location>
        <begin position="128"/>
        <end position="152"/>
    </location>
</feature>
<feature type="compositionally biased region" description="Basic and acidic residues" evidence="1">
    <location>
        <begin position="302"/>
        <end position="324"/>
    </location>
</feature>
<gene>
    <name evidence="2" type="ORF">FGG08_003296</name>
</gene>
<name>A0A9P8HYJ1_9PEZI</name>
<accession>A0A9P8HYJ1</accession>
<feature type="compositionally biased region" description="Low complexity" evidence="1">
    <location>
        <begin position="279"/>
        <end position="289"/>
    </location>
</feature>
<keyword evidence="3" id="KW-1185">Reference proteome</keyword>
<sequence>MPYQSQHVRSRTSSSSTFPILTVSAPQHTPTSYKNSVNPYNTTRRTLSNATTSTSTTATSGGMTVGRPTATVSVSIRRSSSSRSGGGSPCGYVALMRKQKATVWCDRSQLEDPRLLAQQKAAKLRATREVIGNGPGSTGRAPSTNSAAAGSVRKIRHHAKNNTSFSPATLVGVGGVPMRLSASEVGDEEDSDEERGSQYSYHKRTSSGRSSIGSNHRRPAGQAANPALSMTSGTSPGKGGTPPSGGSSSPNMAELETPIPGRTAKRGDYFGNPTGGSSGNSSRENSFGNVGMLSPRPAKNPIAREKSVKNPDELRRRGSVDDRAMTMSTGRLFVANPDLSD</sequence>
<dbReference type="Proteomes" id="UP000698800">
    <property type="component" value="Unassembled WGS sequence"/>
</dbReference>
<dbReference type="OrthoDB" id="5385072at2759"/>
<protein>
    <submittedName>
        <fullName evidence="2">Uncharacterized protein</fullName>
    </submittedName>
</protein>
<reference evidence="2" key="1">
    <citation type="submission" date="2021-03" db="EMBL/GenBank/DDBJ databases">
        <title>Comparative genomics and phylogenomic investigation of the class Geoglossomycetes provide insights into ecological specialization and systematics.</title>
        <authorList>
            <person name="Melie T."/>
            <person name="Pirro S."/>
            <person name="Miller A.N."/>
            <person name="Quandt A."/>
        </authorList>
    </citation>
    <scope>NUCLEOTIDE SEQUENCE</scope>
    <source>
        <strain evidence="2">GBOQ0MN5Z8</strain>
    </source>
</reference>
<feature type="region of interest" description="Disordered" evidence="1">
    <location>
        <begin position="1"/>
        <end position="67"/>
    </location>
</feature>
<comment type="caution">
    <text evidence="2">The sequence shown here is derived from an EMBL/GenBank/DDBJ whole genome shotgun (WGS) entry which is preliminary data.</text>
</comment>
<feature type="compositionally biased region" description="Low complexity" evidence="1">
    <location>
        <begin position="41"/>
        <end position="60"/>
    </location>
</feature>